<dbReference type="STRING" id="71717.A0A4Y7TZM6"/>
<feature type="signal peptide" evidence="1">
    <location>
        <begin position="1"/>
        <end position="26"/>
    </location>
</feature>
<evidence type="ECO:0000259" key="2">
    <source>
        <dbReference type="Pfam" id="PF13472"/>
    </source>
</evidence>
<dbReference type="CDD" id="cd01830">
    <property type="entry name" value="XynE_like"/>
    <property type="match status" value="1"/>
</dbReference>
<dbReference type="Gene3D" id="3.40.50.1110">
    <property type="entry name" value="SGNH hydrolase"/>
    <property type="match status" value="1"/>
</dbReference>
<feature type="domain" description="SGNH hydrolase-type esterase" evidence="2">
    <location>
        <begin position="244"/>
        <end position="438"/>
    </location>
</feature>
<gene>
    <name evidence="3" type="ORF">FA13DRAFT_3497</name>
</gene>
<proteinExistence type="predicted"/>
<dbReference type="Pfam" id="PF13472">
    <property type="entry name" value="Lipase_GDSL_2"/>
    <property type="match status" value="1"/>
</dbReference>
<dbReference type="InterPro" id="IPR013830">
    <property type="entry name" value="SGNH_hydro"/>
</dbReference>
<dbReference type="OrthoDB" id="10071171at2759"/>
<dbReference type="EMBL" id="QPFP01000001">
    <property type="protein sequence ID" value="TEB39461.1"/>
    <property type="molecule type" value="Genomic_DNA"/>
</dbReference>
<dbReference type="PANTHER" id="PTHR43784:SF3">
    <property type="entry name" value="GDSL FAMILY LIPASE"/>
    <property type="match status" value="1"/>
</dbReference>
<name>A0A4Y7TZM6_COPMI</name>
<sequence length="452" mass="48193">MVASTRLMHLLAPGLIAVFLGNAVSSQELEERAPAVITPPNRAFNHWVDSWASMPQLTELHNLPPAPFNTTGLVFANTTVRQTVRLTLGGDLLRIRISNAFGGSNLPITGVSVALPAGGVSGISEVQAGTSQRVTFSGEESVLIPQGALVVSDPIQLKPAVKAATILTVTIYSKEGQTTNSVTSHPGSRTTSWFARGDHLDANDLPAAVEGQAEGEAKTGVAHWYWLSAVEVWAAKRNTAVVIVGDSITDGRGSTDNANNRWPDLLLNRLLASRRPSLQSLAIINQAAGGNRILNDGLGPNALSRIDRDVLAHSSVTHAIIFEGVNDIGTASTDAGVQAALANRIIWSFKQIVERLHAHDIVAIGATITPFGGPGQGYSDPNREATRKKVNEWIRTGRVFDAVADFDKVLADPDAPGQLLEAYNTGDYLHPNVAGFQAIVDKFPLNVFDLRL</sequence>
<protein>
    <submittedName>
        <fullName evidence="3">Extracellular GDSL-like lipase/acylhydrolase</fullName>
    </submittedName>
</protein>
<evidence type="ECO:0000313" key="4">
    <source>
        <dbReference type="Proteomes" id="UP000298030"/>
    </source>
</evidence>
<dbReference type="SUPFAM" id="SSF52266">
    <property type="entry name" value="SGNH hydrolase"/>
    <property type="match status" value="1"/>
</dbReference>
<dbReference type="InterPro" id="IPR053140">
    <property type="entry name" value="GDSL_Rv0518-like"/>
</dbReference>
<organism evidence="3 4">
    <name type="scientific">Coprinellus micaceus</name>
    <name type="common">Glistening ink-cap mushroom</name>
    <name type="synonym">Coprinus micaceus</name>
    <dbReference type="NCBI Taxonomy" id="71717"/>
    <lineage>
        <taxon>Eukaryota</taxon>
        <taxon>Fungi</taxon>
        <taxon>Dikarya</taxon>
        <taxon>Basidiomycota</taxon>
        <taxon>Agaricomycotina</taxon>
        <taxon>Agaricomycetes</taxon>
        <taxon>Agaricomycetidae</taxon>
        <taxon>Agaricales</taxon>
        <taxon>Agaricineae</taxon>
        <taxon>Psathyrellaceae</taxon>
        <taxon>Coprinellus</taxon>
    </lineage>
</organism>
<dbReference type="PANTHER" id="PTHR43784">
    <property type="entry name" value="GDSL-LIKE LIPASE/ACYLHYDROLASE, PUTATIVE (AFU_ORTHOLOGUE AFUA_2G00820)-RELATED"/>
    <property type="match status" value="1"/>
</dbReference>
<comment type="caution">
    <text evidence="3">The sequence shown here is derived from an EMBL/GenBank/DDBJ whole genome shotgun (WGS) entry which is preliminary data.</text>
</comment>
<evidence type="ECO:0000313" key="3">
    <source>
        <dbReference type="EMBL" id="TEB39461.1"/>
    </source>
</evidence>
<dbReference type="AlphaFoldDB" id="A0A4Y7TZM6"/>
<dbReference type="InterPro" id="IPR036514">
    <property type="entry name" value="SGNH_hydro_sf"/>
</dbReference>
<dbReference type="GO" id="GO:0016787">
    <property type="term" value="F:hydrolase activity"/>
    <property type="evidence" value="ECO:0007669"/>
    <property type="project" value="UniProtKB-KW"/>
</dbReference>
<accession>A0A4Y7TZM6</accession>
<feature type="chain" id="PRO_5021301788" evidence="1">
    <location>
        <begin position="27"/>
        <end position="452"/>
    </location>
</feature>
<keyword evidence="1" id="KW-0732">Signal</keyword>
<evidence type="ECO:0000256" key="1">
    <source>
        <dbReference type="SAM" id="SignalP"/>
    </source>
</evidence>
<keyword evidence="3" id="KW-0378">Hydrolase</keyword>
<dbReference type="Proteomes" id="UP000298030">
    <property type="component" value="Unassembled WGS sequence"/>
</dbReference>
<reference evidence="3 4" key="1">
    <citation type="journal article" date="2019" name="Nat. Ecol. Evol.">
        <title>Megaphylogeny resolves global patterns of mushroom evolution.</title>
        <authorList>
            <person name="Varga T."/>
            <person name="Krizsan K."/>
            <person name="Foldi C."/>
            <person name="Dima B."/>
            <person name="Sanchez-Garcia M."/>
            <person name="Sanchez-Ramirez S."/>
            <person name="Szollosi G.J."/>
            <person name="Szarkandi J.G."/>
            <person name="Papp V."/>
            <person name="Albert L."/>
            <person name="Andreopoulos W."/>
            <person name="Angelini C."/>
            <person name="Antonin V."/>
            <person name="Barry K.W."/>
            <person name="Bougher N.L."/>
            <person name="Buchanan P."/>
            <person name="Buyck B."/>
            <person name="Bense V."/>
            <person name="Catcheside P."/>
            <person name="Chovatia M."/>
            <person name="Cooper J."/>
            <person name="Damon W."/>
            <person name="Desjardin D."/>
            <person name="Finy P."/>
            <person name="Geml J."/>
            <person name="Haridas S."/>
            <person name="Hughes K."/>
            <person name="Justo A."/>
            <person name="Karasinski D."/>
            <person name="Kautmanova I."/>
            <person name="Kiss B."/>
            <person name="Kocsube S."/>
            <person name="Kotiranta H."/>
            <person name="LaButti K.M."/>
            <person name="Lechner B.E."/>
            <person name="Liimatainen K."/>
            <person name="Lipzen A."/>
            <person name="Lukacs Z."/>
            <person name="Mihaltcheva S."/>
            <person name="Morgado L.N."/>
            <person name="Niskanen T."/>
            <person name="Noordeloos M.E."/>
            <person name="Ohm R.A."/>
            <person name="Ortiz-Santana B."/>
            <person name="Ovrebo C."/>
            <person name="Racz N."/>
            <person name="Riley R."/>
            <person name="Savchenko A."/>
            <person name="Shiryaev A."/>
            <person name="Soop K."/>
            <person name="Spirin V."/>
            <person name="Szebenyi C."/>
            <person name="Tomsovsky M."/>
            <person name="Tulloss R.E."/>
            <person name="Uehling J."/>
            <person name="Grigoriev I.V."/>
            <person name="Vagvolgyi C."/>
            <person name="Papp T."/>
            <person name="Martin F.M."/>
            <person name="Miettinen O."/>
            <person name="Hibbett D.S."/>
            <person name="Nagy L.G."/>
        </authorList>
    </citation>
    <scope>NUCLEOTIDE SEQUENCE [LARGE SCALE GENOMIC DNA]</scope>
    <source>
        <strain evidence="3 4">FP101781</strain>
    </source>
</reference>
<keyword evidence="4" id="KW-1185">Reference proteome</keyword>